<dbReference type="EMBL" id="JAJSOF020000025">
    <property type="protein sequence ID" value="KAJ4434688.1"/>
    <property type="molecule type" value="Genomic_DNA"/>
</dbReference>
<gene>
    <name evidence="2" type="ORF">ANN_23256</name>
</gene>
<dbReference type="Proteomes" id="UP001148838">
    <property type="component" value="Unassembled WGS sequence"/>
</dbReference>
<comment type="caution">
    <text evidence="2">The sequence shown here is derived from an EMBL/GenBank/DDBJ whole genome shotgun (WGS) entry which is preliminary data.</text>
</comment>
<evidence type="ECO:0000313" key="2">
    <source>
        <dbReference type="EMBL" id="KAJ4434688.1"/>
    </source>
</evidence>
<reference evidence="2 3" key="1">
    <citation type="journal article" date="2022" name="Allergy">
        <title>Genome assembly and annotation of Periplaneta americana reveal a comprehensive cockroach allergen profile.</title>
        <authorList>
            <person name="Wang L."/>
            <person name="Xiong Q."/>
            <person name="Saelim N."/>
            <person name="Wang L."/>
            <person name="Nong W."/>
            <person name="Wan A.T."/>
            <person name="Shi M."/>
            <person name="Liu X."/>
            <person name="Cao Q."/>
            <person name="Hui J.H.L."/>
            <person name="Sookrung N."/>
            <person name="Leung T.F."/>
            <person name="Tungtrongchitr A."/>
            <person name="Tsui S.K.W."/>
        </authorList>
    </citation>
    <scope>NUCLEOTIDE SEQUENCE [LARGE SCALE GENOMIC DNA]</scope>
    <source>
        <strain evidence="2">PWHHKU_190912</strain>
    </source>
</reference>
<evidence type="ECO:0000313" key="3">
    <source>
        <dbReference type="Proteomes" id="UP001148838"/>
    </source>
</evidence>
<proteinExistence type="predicted"/>
<accession>A0ABQ8SL06</accession>
<sequence>MKKYSARSSSCGTLVKKKPCTHTLLSTDVHIRTDHVRYTLRYLHCFSVVSCPDPSDSALNGILIDREVETTVKRWIRSQATDFYDTRVQEFIQWYDKYLNFNYIKVNDIRSSEKINTFASAHISQFSCEDGSYAIVLPDIYRCSVTSKWADNRQATNFECTLTPCDLNCGFLLTNSDMYYANQDFRPGILNCWLCDITRFCTYARLEVKHRWKSKERIPNLSAEQSDGMTVFRISPMASLMLHRCRTGAISLQSRHDSHRSFQQLFLFRCSVTSSLSTGSISPYCTVAVASLYHSDVSSSPFRRAVNRALPLRRSARARCALVVQRSAVISRKKEQRKREEPEAGRRRETLGTLAGTHCINIVFDVVNHIRNLQLVMERWSLLQRIFCVEHYLSSKSIVAVQREFRRIFGDNRRLGIEPSRKIISRWKRAKTAQLLDFTEGRTEAGGENREERAFNIELYFRTGLRFVIETHCCERVILVSVQSAASASATEIKDSRMQLRRATSAVHKRATKCTQADGDIF</sequence>
<feature type="domain" description="DUF4817" evidence="1">
    <location>
        <begin position="382"/>
        <end position="427"/>
    </location>
</feature>
<dbReference type="InterPro" id="IPR032135">
    <property type="entry name" value="DUF4817"/>
</dbReference>
<keyword evidence="3" id="KW-1185">Reference proteome</keyword>
<organism evidence="2 3">
    <name type="scientific">Periplaneta americana</name>
    <name type="common">American cockroach</name>
    <name type="synonym">Blatta americana</name>
    <dbReference type="NCBI Taxonomy" id="6978"/>
    <lineage>
        <taxon>Eukaryota</taxon>
        <taxon>Metazoa</taxon>
        <taxon>Ecdysozoa</taxon>
        <taxon>Arthropoda</taxon>
        <taxon>Hexapoda</taxon>
        <taxon>Insecta</taxon>
        <taxon>Pterygota</taxon>
        <taxon>Neoptera</taxon>
        <taxon>Polyneoptera</taxon>
        <taxon>Dictyoptera</taxon>
        <taxon>Blattodea</taxon>
        <taxon>Blattoidea</taxon>
        <taxon>Blattidae</taxon>
        <taxon>Blattinae</taxon>
        <taxon>Periplaneta</taxon>
    </lineage>
</organism>
<evidence type="ECO:0000259" key="1">
    <source>
        <dbReference type="Pfam" id="PF16087"/>
    </source>
</evidence>
<dbReference type="Pfam" id="PF16087">
    <property type="entry name" value="DUF4817"/>
    <property type="match status" value="1"/>
</dbReference>
<protein>
    <recommendedName>
        <fullName evidence="1">DUF4817 domain-containing protein</fullName>
    </recommendedName>
</protein>
<name>A0ABQ8SL06_PERAM</name>